<dbReference type="EMBL" id="DXHX01000168">
    <property type="protein sequence ID" value="HIV75721.1"/>
    <property type="molecule type" value="Genomic_DNA"/>
</dbReference>
<keyword evidence="4" id="KW-0808">Transferase</keyword>
<feature type="domain" description="Protein kinase" evidence="3">
    <location>
        <begin position="120"/>
        <end position="452"/>
    </location>
</feature>
<keyword evidence="2" id="KW-0812">Transmembrane</keyword>
<feature type="transmembrane region" description="Helical" evidence="2">
    <location>
        <begin position="494"/>
        <end position="516"/>
    </location>
</feature>
<sequence>MFRRRMKHTQRFQEVLNTFLKNGFSHFLFRIGLTDRKKYSETSDMNLQDIGSKLRDTLQQLGPTFIKLGQIASSRNDLIPKEITDELEKLQDDVFPIPYEKIEATLEEELHAPIHVLFAHFNIEPIATASIGQVHIATLHTGEEVAVKIQRPSIETTMQTDLEILHDFSKFLEDHFAWARAYQIRDMVDEFAFSLKNELDYMNEGRNAEKIAKQLADNEAVHVPIIYWQYTTKKVLTMEMIHGIKVNNYDKLEAHDYDKRKIAKTITDAMFEQIFIDGFFHGDPHPGNIYILPMNRVVFLDFGMVGQLTEEMRYHFTSLVINLQLGNAKGIVKTFGKLGMMTSETDRSSLLRDVEYLIAKYYDIPMKQIKLGAVIKEVFDIAYEHELQLPNEISILGKTIITIEKIISGLDPTFSIMSAVEPFGKRLIQERMQPSFIAKKTWEQVMDNAEILSELPQDVKDVATTLKKGKLRFDINVSDLPFFMRRLDKISNRLSFSIILLSFCILMVGLIVGAAISGQTTLLWRLPVIEIGSVIAFLLFLLILFSIFRSGRM</sequence>
<name>A0A9D1PNJ4_9BACI</name>
<dbReference type="InterPro" id="IPR004147">
    <property type="entry name" value="ABC1_dom"/>
</dbReference>
<comment type="caution">
    <text evidence="4">The sequence shown here is derived from an EMBL/GenBank/DDBJ whole genome shotgun (WGS) entry which is preliminary data.</text>
</comment>
<dbReference type="Pfam" id="PF03109">
    <property type="entry name" value="ABC1"/>
    <property type="match status" value="1"/>
</dbReference>
<protein>
    <submittedName>
        <fullName evidence="4">AarF/ABC1/UbiB kinase family protein</fullName>
    </submittedName>
</protein>
<dbReference type="InterPro" id="IPR011009">
    <property type="entry name" value="Kinase-like_dom_sf"/>
</dbReference>
<dbReference type="GO" id="GO:0004672">
    <property type="term" value="F:protein kinase activity"/>
    <property type="evidence" value="ECO:0007669"/>
    <property type="project" value="InterPro"/>
</dbReference>
<dbReference type="PANTHER" id="PTHR10566:SF113">
    <property type="entry name" value="PROTEIN ACTIVITY OF BC1 COMPLEX KINASE 7, CHLOROPLASTIC"/>
    <property type="match status" value="1"/>
</dbReference>
<gene>
    <name evidence="4" type="ORF">H9895_11660</name>
</gene>
<dbReference type="InterPro" id="IPR050154">
    <property type="entry name" value="UbiB_kinase"/>
</dbReference>
<reference evidence="4" key="1">
    <citation type="journal article" date="2021" name="PeerJ">
        <title>Extensive microbial diversity within the chicken gut microbiome revealed by metagenomics and culture.</title>
        <authorList>
            <person name="Gilroy R."/>
            <person name="Ravi A."/>
            <person name="Getino M."/>
            <person name="Pursley I."/>
            <person name="Horton D.L."/>
            <person name="Alikhan N.F."/>
            <person name="Baker D."/>
            <person name="Gharbi K."/>
            <person name="Hall N."/>
            <person name="Watson M."/>
            <person name="Adriaenssens E.M."/>
            <person name="Foster-Nyarko E."/>
            <person name="Jarju S."/>
            <person name="Secka A."/>
            <person name="Antonio M."/>
            <person name="Oren A."/>
            <person name="Chaudhuri R.R."/>
            <person name="La Ragione R."/>
            <person name="Hildebrand F."/>
            <person name="Pallen M.J."/>
        </authorList>
    </citation>
    <scope>NUCLEOTIDE SEQUENCE</scope>
    <source>
        <strain evidence="4">CHK169-2315</strain>
    </source>
</reference>
<keyword evidence="2" id="KW-1133">Transmembrane helix</keyword>
<comment type="similarity">
    <text evidence="1">Belongs to the protein kinase superfamily. ADCK protein kinase family.</text>
</comment>
<evidence type="ECO:0000313" key="5">
    <source>
        <dbReference type="Proteomes" id="UP000823937"/>
    </source>
</evidence>
<keyword evidence="4" id="KW-0418">Kinase</keyword>
<evidence type="ECO:0000256" key="1">
    <source>
        <dbReference type="ARBA" id="ARBA00009670"/>
    </source>
</evidence>
<evidence type="ECO:0000259" key="3">
    <source>
        <dbReference type="PROSITE" id="PS50011"/>
    </source>
</evidence>
<dbReference type="SUPFAM" id="SSF56112">
    <property type="entry name" value="Protein kinase-like (PK-like)"/>
    <property type="match status" value="1"/>
</dbReference>
<dbReference type="PANTHER" id="PTHR10566">
    <property type="entry name" value="CHAPERONE-ACTIVITY OF BC1 COMPLEX CABC1 -RELATED"/>
    <property type="match status" value="1"/>
</dbReference>
<dbReference type="AlphaFoldDB" id="A0A9D1PNJ4"/>
<feature type="transmembrane region" description="Helical" evidence="2">
    <location>
        <begin position="528"/>
        <end position="548"/>
    </location>
</feature>
<reference evidence="4" key="2">
    <citation type="submission" date="2021-04" db="EMBL/GenBank/DDBJ databases">
        <authorList>
            <person name="Gilroy R."/>
        </authorList>
    </citation>
    <scope>NUCLEOTIDE SEQUENCE</scope>
    <source>
        <strain evidence="4">CHK169-2315</strain>
    </source>
</reference>
<dbReference type="InterPro" id="IPR000719">
    <property type="entry name" value="Prot_kinase_dom"/>
</dbReference>
<dbReference type="Proteomes" id="UP000823937">
    <property type="component" value="Unassembled WGS sequence"/>
</dbReference>
<keyword evidence="2" id="KW-0472">Membrane</keyword>
<evidence type="ECO:0000313" key="4">
    <source>
        <dbReference type="EMBL" id="HIV75721.1"/>
    </source>
</evidence>
<organism evidence="4 5">
    <name type="scientific">Candidatus Pseudogracilibacillus intestinigallinarum</name>
    <dbReference type="NCBI Taxonomy" id="2838742"/>
    <lineage>
        <taxon>Bacteria</taxon>
        <taxon>Bacillati</taxon>
        <taxon>Bacillota</taxon>
        <taxon>Bacilli</taxon>
        <taxon>Bacillales</taxon>
        <taxon>Bacillaceae</taxon>
        <taxon>Pseudogracilibacillus</taxon>
    </lineage>
</organism>
<dbReference type="PROSITE" id="PS50011">
    <property type="entry name" value="PROTEIN_KINASE_DOM"/>
    <property type="match status" value="1"/>
</dbReference>
<evidence type="ECO:0000256" key="2">
    <source>
        <dbReference type="SAM" id="Phobius"/>
    </source>
</evidence>
<accession>A0A9D1PNJ4</accession>
<dbReference type="GO" id="GO:0005524">
    <property type="term" value="F:ATP binding"/>
    <property type="evidence" value="ECO:0007669"/>
    <property type="project" value="InterPro"/>
</dbReference>
<proteinExistence type="inferred from homology"/>
<dbReference type="CDD" id="cd05121">
    <property type="entry name" value="ABC1_ADCK3-like"/>
    <property type="match status" value="1"/>
</dbReference>